<accession>A0AAV1PH83</accession>
<dbReference type="Proteomes" id="UP001314229">
    <property type="component" value="Unassembled WGS sequence"/>
</dbReference>
<dbReference type="PANTHER" id="PTHR28575">
    <property type="entry name" value="MEIOSIS-SPECIFIC PROTEIN MEI4"/>
    <property type="match status" value="1"/>
</dbReference>
<dbReference type="GO" id="GO:0042138">
    <property type="term" value="P:meiotic DNA double-strand break formation"/>
    <property type="evidence" value="ECO:0007669"/>
    <property type="project" value="InterPro"/>
</dbReference>
<dbReference type="Pfam" id="PF13971">
    <property type="entry name" value="Mei4"/>
    <property type="match status" value="1"/>
</dbReference>
<sequence length="406" mass="45169">MESDENQLKGAGPSEWFFMKAKVALAVAVIKSKPPGMSGREYAEALARKLQSQNESWKNKAEGLQQEVLKLRQEMLITRVKSNTKSTTEAAGHDDPMEDVSQDLFGPLTEMHSADIQQGSDSETPDLMQQDIQPDISLPPPMFPSCHHADPQGRAMLPHMQFLQSLCALHRVGGSDKSLQSLWLGPDGDAGSVLADTVCQLLDSVVAASRDPPPLGPCDLALKACQVAARAMDLFCSQRLPSAEFRTHVEESLRELTGMLLHSNQPSRLRATEMLTECLITLGSSSMSKSLLIRHILSQISALADQLWQAFKEQEKSGLDKFPLDQYQNSCHLFWIVEEVLQKSKVPCRVEVGSEQTGFLRHLERHVFLLSDEFPLFSIYMWRIGSLLTTSGGDKILPQIKEIKYI</sequence>
<reference evidence="4 5" key="1">
    <citation type="submission" date="2024-01" db="EMBL/GenBank/DDBJ databases">
        <authorList>
            <person name="Alioto T."/>
            <person name="Alioto T."/>
            <person name="Gomez Garrido J."/>
        </authorList>
    </citation>
    <scope>NUCLEOTIDE SEQUENCE [LARGE SCALE GENOMIC DNA]</scope>
</reference>
<comment type="similarity">
    <text evidence="2">Belongs to the MEI4L family.</text>
</comment>
<name>A0AAV1PH83_SCOSC</name>
<gene>
    <name evidence="4" type="ORF">FSCOSCO3_A019537</name>
</gene>
<dbReference type="EMBL" id="CAWUFR010000138">
    <property type="protein sequence ID" value="CAK6969571.1"/>
    <property type="molecule type" value="Genomic_DNA"/>
</dbReference>
<evidence type="ECO:0000313" key="5">
    <source>
        <dbReference type="Proteomes" id="UP001314229"/>
    </source>
</evidence>
<keyword evidence="5" id="KW-1185">Reference proteome</keyword>
<dbReference type="InterPro" id="IPR025888">
    <property type="entry name" value="MEI4"/>
</dbReference>
<keyword evidence="1" id="KW-0469">Meiosis</keyword>
<evidence type="ECO:0000256" key="3">
    <source>
        <dbReference type="SAM" id="Coils"/>
    </source>
</evidence>
<evidence type="ECO:0000313" key="4">
    <source>
        <dbReference type="EMBL" id="CAK6969571.1"/>
    </source>
</evidence>
<organism evidence="4 5">
    <name type="scientific">Scomber scombrus</name>
    <name type="common">Atlantic mackerel</name>
    <name type="synonym">Scomber vernalis</name>
    <dbReference type="NCBI Taxonomy" id="13677"/>
    <lineage>
        <taxon>Eukaryota</taxon>
        <taxon>Metazoa</taxon>
        <taxon>Chordata</taxon>
        <taxon>Craniata</taxon>
        <taxon>Vertebrata</taxon>
        <taxon>Euteleostomi</taxon>
        <taxon>Actinopterygii</taxon>
        <taxon>Neopterygii</taxon>
        <taxon>Teleostei</taxon>
        <taxon>Neoteleostei</taxon>
        <taxon>Acanthomorphata</taxon>
        <taxon>Pelagiaria</taxon>
        <taxon>Scombriformes</taxon>
        <taxon>Scombridae</taxon>
        <taxon>Scomber</taxon>
    </lineage>
</organism>
<evidence type="ECO:0000256" key="2">
    <source>
        <dbReference type="ARBA" id="ARBA00093453"/>
    </source>
</evidence>
<dbReference type="GO" id="GO:0048477">
    <property type="term" value="P:oogenesis"/>
    <property type="evidence" value="ECO:0007669"/>
    <property type="project" value="TreeGrafter"/>
</dbReference>
<protein>
    <submittedName>
        <fullName evidence="4">Meiosis-specific protein MEI4 isoform X2</fullName>
    </submittedName>
</protein>
<dbReference type="PANTHER" id="PTHR28575:SF1">
    <property type="entry name" value="MEIOSIS-SPECIFIC PROTEIN MEI4"/>
    <property type="match status" value="1"/>
</dbReference>
<feature type="coiled-coil region" evidence="3">
    <location>
        <begin position="40"/>
        <end position="74"/>
    </location>
</feature>
<keyword evidence="3" id="KW-0175">Coiled coil</keyword>
<proteinExistence type="inferred from homology"/>
<comment type="caution">
    <text evidence="4">The sequence shown here is derived from an EMBL/GenBank/DDBJ whole genome shotgun (WGS) entry which is preliminary data.</text>
</comment>
<dbReference type="GO" id="GO:0006310">
    <property type="term" value="P:DNA recombination"/>
    <property type="evidence" value="ECO:0007669"/>
    <property type="project" value="InterPro"/>
</dbReference>
<dbReference type="GO" id="GO:0007283">
    <property type="term" value="P:spermatogenesis"/>
    <property type="evidence" value="ECO:0007669"/>
    <property type="project" value="TreeGrafter"/>
</dbReference>
<dbReference type="AlphaFoldDB" id="A0AAV1PH83"/>
<dbReference type="GO" id="GO:0007129">
    <property type="term" value="P:homologous chromosome pairing at meiosis"/>
    <property type="evidence" value="ECO:0007669"/>
    <property type="project" value="TreeGrafter"/>
</dbReference>
<evidence type="ECO:0000256" key="1">
    <source>
        <dbReference type="ARBA" id="ARBA00023254"/>
    </source>
</evidence>
<dbReference type="GO" id="GO:0000800">
    <property type="term" value="C:lateral element"/>
    <property type="evidence" value="ECO:0007669"/>
    <property type="project" value="TreeGrafter"/>
</dbReference>